<dbReference type="InterPro" id="IPR032782">
    <property type="entry name" value="KhpB_N"/>
</dbReference>
<reference evidence="3 4" key="1">
    <citation type="submission" date="2017-01" db="EMBL/GenBank/DDBJ databases">
        <authorList>
            <person name="Mah S.A."/>
            <person name="Swanson W.J."/>
            <person name="Moy G.W."/>
            <person name="Vacquier V.D."/>
        </authorList>
    </citation>
    <scope>NUCLEOTIDE SEQUENCE [LARGE SCALE GENOMIC DNA]</scope>
    <source>
        <strain evidence="3 4">NIO-1016</strain>
    </source>
</reference>
<dbReference type="InterPro" id="IPR046866">
    <property type="entry name" value="FapA_N"/>
</dbReference>
<dbReference type="Pfam" id="PF20250">
    <property type="entry name" value="FapA_N"/>
    <property type="match status" value="1"/>
</dbReference>
<organism evidence="3 4">
    <name type="scientific">Domibacillus enclensis</name>
    <dbReference type="NCBI Taxonomy" id="1017273"/>
    <lineage>
        <taxon>Bacteria</taxon>
        <taxon>Bacillati</taxon>
        <taxon>Bacillota</taxon>
        <taxon>Bacilli</taxon>
        <taxon>Bacillales</taxon>
        <taxon>Bacillaceae</taxon>
        <taxon>Domibacillus</taxon>
    </lineage>
</organism>
<dbReference type="SMART" id="SM01245">
    <property type="entry name" value="Jag_N"/>
    <property type="match status" value="1"/>
</dbReference>
<gene>
    <name evidence="2" type="ORF">B1B05_10570</name>
    <name evidence="3" type="ORF">SAMN05443094_104281</name>
</gene>
<dbReference type="PANTHER" id="PTHR38032">
    <property type="entry name" value="POLYMERASE-RELATED"/>
    <property type="match status" value="1"/>
</dbReference>
<dbReference type="Pfam" id="PF14804">
    <property type="entry name" value="Jag_N"/>
    <property type="match status" value="1"/>
</dbReference>
<evidence type="ECO:0000313" key="2">
    <source>
        <dbReference type="EMBL" id="OXS78036.1"/>
    </source>
</evidence>
<protein>
    <recommendedName>
        <fullName evidence="1">RNA-binding protein KhpB N-terminal domain-containing protein</fullName>
    </recommendedName>
</protein>
<dbReference type="InterPro" id="IPR038247">
    <property type="entry name" value="Jag_N_dom_sf"/>
</dbReference>
<evidence type="ECO:0000313" key="5">
    <source>
        <dbReference type="Proteomes" id="UP000215545"/>
    </source>
</evidence>
<dbReference type="GO" id="GO:0000902">
    <property type="term" value="P:cell morphogenesis"/>
    <property type="evidence" value="ECO:0007669"/>
    <property type="project" value="InterPro"/>
</dbReference>
<dbReference type="AlphaFoldDB" id="A0A1N6WUH2"/>
<evidence type="ECO:0000259" key="1">
    <source>
        <dbReference type="SMART" id="SM01245"/>
    </source>
</evidence>
<proteinExistence type="predicted"/>
<dbReference type="STRING" id="1017273.SAMN05443094_104281"/>
<dbReference type="Proteomes" id="UP000215545">
    <property type="component" value="Unassembled WGS sequence"/>
</dbReference>
<dbReference type="Gene3D" id="3.30.30.80">
    <property type="entry name" value="probable RNA-binding protein from clostridium symbiosum atcc 14940"/>
    <property type="match status" value="1"/>
</dbReference>
<dbReference type="Proteomes" id="UP000186385">
    <property type="component" value="Unassembled WGS sequence"/>
</dbReference>
<accession>A0A1N6WUH2</accession>
<dbReference type="PANTHER" id="PTHR38032:SF1">
    <property type="entry name" value="RNA-BINDING PROTEIN KHPB N-TERMINAL DOMAIN-CONTAINING PROTEIN"/>
    <property type="match status" value="1"/>
</dbReference>
<dbReference type="InterPro" id="IPR036145">
    <property type="entry name" value="MinC_C_sf"/>
</dbReference>
<dbReference type="EMBL" id="FTLX01000004">
    <property type="protein sequence ID" value="SIQ93710.1"/>
    <property type="molecule type" value="Genomic_DNA"/>
</dbReference>
<dbReference type="InterPro" id="IPR005646">
    <property type="entry name" value="FapA"/>
</dbReference>
<reference evidence="2" key="3">
    <citation type="submission" date="2017-03" db="EMBL/GenBank/DDBJ databases">
        <authorList>
            <person name="Dastager S.G."/>
            <person name="Neurgaonkar P.S."/>
            <person name="Dharne M.S."/>
        </authorList>
    </citation>
    <scope>NUCLEOTIDE SEQUENCE</scope>
    <source>
        <strain evidence="2">DSM 25145</strain>
    </source>
</reference>
<dbReference type="RefSeq" id="WP_045852141.1">
    <property type="nucleotide sequence ID" value="NZ_FTLX01000004.1"/>
</dbReference>
<evidence type="ECO:0000313" key="3">
    <source>
        <dbReference type="EMBL" id="SIQ93710.1"/>
    </source>
</evidence>
<feature type="domain" description="RNA-binding protein KhpB N-terminal" evidence="1">
    <location>
        <begin position="6"/>
        <end position="57"/>
    </location>
</feature>
<sequence>MEPSIQIKGDTVEEAVNTALSLLSATIEEVNITVLSSPSKSLFGLRKRPAEVIVIKKSQMKESAPEDTQKQEVDFEQLIDSMDVFNETEDQLSPASYVAKEEIALTEKEGSWAQLKNGRIFVHAEGQRYPIIEPGENVRLLVNGKEIHERTAVTATDDITIHVTDEHISSEMDIQLIEQNMLAVLSYEPGRRIFRKVKDIEPDSVIKIEAEEEVLQSFDLEVKAVIGRLEELQVTHGILKHAIVDACQNPGSTDYIIAKGTYPTEGLNGDVHVLINEPDETVWNEAEKVDYREKNAFANVEEGELIAEVIPAVAGKAGKDLFGKPVLPKPIKDVTIRLGKNVIQANKHLIAMKGGRPQLEWRGMFLKADVMEELVHWKDVDLESGHIYFHGDIRIHGNIQESMKVESGGKVYVKGMMSKAVIEAGQSVTMENNVFSSMISAGKSNIIIDELVAKASEILYYLDHMMLAIKQLLMVRHEQAHSIEKGELHQLIRLLLERKYTDFRNILSRFVLKVQENKSILEAEWEEIAHRLRHTFIILSKEQIDDIAAIEDIVEELRALYELYRIPAAPGCQLTVPYAINSSLYSSGDLVVNGQGIYHCRARAGNDVFIKGVCRGGEIVAGRNVTIHEVGSEAGSKTNIQVPADGFIKMNMVYEETTIQIGRRVHTFAVAATHIHAHLNKDGMIVLR</sequence>
<dbReference type="OrthoDB" id="1279at2"/>
<dbReference type="SUPFAM" id="SSF63848">
    <property type="entry name" value="Cell-division inhibitor MinC, C-terminal domain"/>
    <property type="match status" value="1"/>
</dbReference>
<dbReference type="Pfam" id="PF03961">
    <property type="entry name" value="FapA"/>
    <property type="match status" value="1"/>
</dbReference>
<evidence type="ECO:0000313" key="4">
    <source>
        <dbReference type="Proteomes" id="UP000186385"/>
    </source>
</evidence>
<name>A0A1N6WUH2_9BACI</name>
<dbReference type="InterPro" id="IPR046865">
    <property type="entry name" value="FapA_b_solenoid"/>
</dbReference>
<dbReference type="EMBL" id="MWSK01000004">
    <property type="protein sequence ID" value="OXS78036.1"/>
    <property type="molecule type" value="Genomic_DNA"/>
</dbReference>
<keyword evidence="5" id="KW-1185">Reference proteome</keyword>
<reference evidence="5" key="2">
    <citation type="submission" date="2017-03" db="EMBL/GenBank/DDBJ databases">
        <title>Bacillus sp. V-88(T) DSM27956, whole genome shotgun sequencing project.</title>
        <authorList>
            <person name="Dastager S.G."/>
            <person name="Neurgaonkar P.S."/>
            <person name="Dharne M.S."/>
        </authorList>
    </citation>
    <scope>NUCLEOTIDE SEQUENCE [LARGE SCALE GENOMIC DNA]</scope>
    <source>
        <strain evidence="5">DSM 25145</strain>
    </source>
</reference>